<dbReference type="GO" id="GO:0045944">
    <property type="term" value="P:positive regulation of transcription by RNA polymerase II"/>
    <property type="evidence" value="ECO:0007669"/>
    <property type="project" value="TreeGrafter"/>
</dbReference>
<accession>A0AAD8Z266</accession>
<feature type="compositionally biased region" description="Polar residues" evidence="12">
    <location>
        <begin position="1401"/>
        <end position="1413"/>
    </location>
</feature>
<feature type="region of interest" description="Disordered" evidence="12">
    <location>
        <begin position="1791"/>
        <end position="1829"/>
    </location>
</feature>
<keyword evidence="3" id="KW-0158">Chromosome</keyword>
<keyword evidence="15" id="KW-1185">Reference proteome</keyword>
<evidence type="ECO:0000256" key="3">
    <source>
        <dbReference type="ARBA" id="ARBA00022454"/>
    </source>
</evidence>
<evidence type="ECO:0000256" key="5">
    <source>
        <dbReference type="ARBA" id="ARBA00022833"/>
    </source>
</evidence>
<keyword evidence="7 11" id="KW-0560">Oxidoreductase</keyword>
<dbReference type="Pfam" id="PF12851">
    <property type="entry name" value="Tet_JBP"/>
    <property type="match status" value="1"/>
</dbReference>
<dbReference type="GO" id="GO:0005694">
    <property type="term" value="C:chromosome"/>
    <property type="evidence" value="ECO:0007669"/>
    <property type="project" value="UniProtKB-SubCell"/>
</dbReference>
<comment type="catalytic activity">
    <reaction evidence="11">
        <text>a 5-methyl-2'-deoxycytidine in DNA + 2-oxoglutarate + O2 = a 5-hydroxymethyl-2'-deoxycytidine in DNA + succinate + CO2</text>
        <dbReference type="Rhea" id="RHEA:52636"/>
        <dbReference type="Rhea" id="RHEA-COMP:11370"/>
        <dbReference type="Rhea" id="RHEA-COMP:13315"/>
        <dbReference type="ChEBI" id="CHEBI:15379"/>
        <dbReference type="ChEBI" id="CHEBI:16526"/>
        <dbReference type="ChEBI" id="CHEBI:16810"/>
        <dbReference type="ChEBI" id="CHEBI:30031"/>
        <dbReference type="ChEBI" id="CHEBI:85454"/>
        <dbReference type="ChEBI" id="CHEBI:136731"/>
        <dbReference type="EC" id="1.14.11.80"/>
    </reaction>
</comment>
<evidence type="ECO:0000256" key="12">
    <source>
        <dbReference type="SAM" id="MobiDB-lite"/>
    </source>
</evidence>
<comment type="catalytic activity">
    <reaction evidence="10 11">
        <text>a 5-hydroxymethyl-2'-deoxycytidine in DNA + 2-oxoglutarate + O2 = a 5-formyl-2'-deoxycytidine in DNA + succinate + CO2 + H2O</text>
        <dbReference type="Rhea" id="RHEA:53828"/>
        <dbReference type="Rhea" id="RHEA-COMP:13315"/>
        <dbReference type="Rhea" id="RHEA-COMP:13656"/>
        <dbReference type="ChEBI" id="CHEBI:15377"/>
        <dbReference type="ChEBI" id="CHEBI:15379"/>
        <dbReference type="ChEBI" id="CHEBI:16526"/>
        <dbReference type="ChEBI" id="CHEBI:16810"/>
        <dbReference type="ChEBI" id="CHEBI:30031"/>
        <dbReference type="ChEBI" id="CHEBI:136731"/>
        <dbReference type="ChEBI" id="CHEBI:137731"/>
        <dbReference type="EC" id="1.14.11.80"/>
    </reaction>
</comment>
<dbReference type="PANTHER" id="PTHR23358:SF3">
    <property type="entry name" value="METHYLCYTOSINE DIOXYGENASE TET2"/>
    <property type="match status" value="1"/>
</dbReference>
<dbReference type="GO" id="GO:0030099">
    <property type="term" value="P:myeloid cell differentiation"/>
    <property type="evidence" value="ECO:0007669"/>
    <property type="project" value="TreeGrafter"/>
</dbReference>
<dbReference type="SMART" id="SM01333">
    <property type="entry name" value="Tet_JBP"/>
    <property type="match status" value="1"/>
</dbReference>
<evidence type="ECO:0000313" key="14">
    <source>
        <dbReference type="EMBL" id="KAK1791076.1"/>
    </source>
</evidence>
<dbReference type="Proteomes" id="UP001239994">
    <property type="component" value="Unassembled WGS sequence"/>
</dbReference>
<evidence type="ECO:0000256" key="8">
    <source>
        <dbReference type="ARBA" id="ARBA00023004"/>
    </source>
</evidence>
<feature type="compositionally biased region" description="Basic and acidic residues" evidence="12">
    <location>
        <begin position="1791"/>
        <end position="1803"/>
    </location>
</feature>
<evidence type="ECO:0000256" key="6">
    <source>
        <dbReference type="ARBA" id="ARBA00022964"/>
    </source>
</evidence>
<dbReference type="GO" id="GO:0005634">
    <property type="term" value="C:nucleus"/>
    <property type="evidence" value="ECO:0007669"/>
    <property type="project" value="UniProtKB-UniRule"/>
</dbReference>
<feature type="domain" description="Methylcytosine dioxygenase TET1-3 oxygenase" evidence="13">
    <location>
        <begin position="1213"/>
        <end position="1771"/>
    </location>
</feature>
<feature type="region of interest" description="Disordered" evidence="12">
    <location>
        <begin position="524"/>
        <end position="681"/>
    </location>
</feature>
<evidence type="ECO:0000259" key="13">
    <source>
        <dbReference type="SMART" id="SM01333"/>
    </source>
</evidence>
<feature type="compositionally biased region" description="Polar residues" evidence="12">
    <location>
        <begin position="590"/>
        <end position="599"/>
    </location>
</feature>
<comment type="caution">
    <text evidence="14">The sequence shown here is derived from an EMBL/GenBank/DDBJ whole genome shotgun (WGS) entry which is preliminary data.</text>
</comment>
<evidence type="ECO:0000256" key="1">
    <source>
        <dbReference type="ARBA" id="ARBA00004286"/>
    </source>
</evidence>
<comment type="cofactor">
    <cofactor evidence="11">
        <name>Fe(2+)</name>
        <dbReference type="ChEBI" id="CHEBI:29033"/>
    </cofactor>
    <text evidence="11">Binds 1 Fe(2+) ion per subunit.</text>
</comment>
<feature type="compositionally biased region" description="Polar residues" evidence="12">
    <location>
        <begin position="1463"/>
        <end position="1495"/>
    </location>
</feature>
<feature type="compositionally biased region" description="Polar residues" evidence="12">
    <location>
        <begin position="150"/>
        <end position="161"/>
    </location>
</feature>
<feature type="compositionally biased region" description="Low complexity" evidence="12">
    <location>
        <begin position="634"/>
        <end position="644"/>
    </location>
</feature>
<gene>
    <name evidence="14" type="ORF">P4O66_002037</name>
</gene>
<dbReference type="PANTHER" id="PTHR23358">
    <property type="entry name" value="METHYLCYTOSINE DIOXYGENASE TET"/>
    <property type="match status" value="1"/>
</dbReference>
<dbReference type="GO" id="GO:0040029">
    <property type="term" value="P:epigenetic regulation of gene expression"/>
    <property type="evidence" value="ECO:0007669"/>
    <property type="project" value="InterPro"/>
</dbReference>
<feature type="compositionally biased region" description="Polar residues" evidence="12">
    <location>
        <begin position="759"/>
        <end position="771"/>
    </location>
</feature>
<feature type="region of interest" description="Disordered" evidence="12">
    <location>
        <begin position="317"/>
        <end position="350"/>
    </location>
</feature>
<comment type="catalytic activity">
    <reaction evidence="9 11">
        <text>a 5-formyl-2'-deoxycytidine in DNA + 2-oxoglutarate + O2 = a 5-carboxyl-2'-deoxycytidine in DNA + succinate + CO2 + H(+)</text>
        <dbReference type="Rhea" id="RHEA:53832"/>
        <dbReference type="Rhea" id="RHEA-COMP:13656"/>
        <dbReference type="Rhea" id="RHEA-COMP:13657"/>
        <dbReference type="ChEBI" id="CHEBI:15378"/>
        <dbReference type="ChEBI" id="CHEBI:15379"/>
        <dbReference type="ChEBI" id="CHEBI:16526"/>
        <dbReference type="ChEBI" id="CHEBI:16810"/>
        <dbReference type="ChEBI" id="CHEBI:30031"/>
        <dbReference type="ChEBI" id="CHEBI:137731"/>
        <dbReference type="ChEBI" id="CHEBI:137732"/>
        <dbReference type="EC" id="1.14.11.80"/>
    </reaction>
</comment>
<dbReference type="EC" id="1.14.11.80" evidence="11"/>
<feature type="compositionally biased region" description="Polar residues" evidence="12">
    <location>
        <begin position="1427"/>
        <end position="1437"/>
    </location>
</feature>
<sequence>MPNKSFRENSLSLNVLCSTSTPVHQYQYQYTSTLVHQYTSISTSTPVHQYQYQYQYQSHPVPVSVPVHQYTSTPVPVPVHRAQTLGDAGRHWETLGDAGRRAFSTSRAAKKGRREDSLVNGLKVDQMDTETARHETEESLTLARLGFPRQTDSANLQNGKQSPEAPRQQANGEGSWTRFQPGTGDNPMKRHQDSCVSPADTQGPFDQGPYETNGLSEQCVLGLHQPKRLRMNREEVLSLWDKKETEKASRLDLTGELNKPEPDKTNCNYPNGDIFTLSRSKQVSTPNGATTVTPPSGEGPAGALLEKTLSQYCPEQVSITPQTSSSQADRATSNLQEQGIPSPSPTSGFHILASEPFAKTLPEVASRKGYSPAFMVNGYSRRFGAEQQHQPPPYPLSDLPDLEARTQANTSKGPGVAAQTSVGDRSQDQNSTECFPRKSEGLCVIRKSGQVFVQESYPLPALQMGTSVPGKGSNAFGSFDSPAVGDHVSGNHAAQQNLQFGRQQHHSEVPRPADRSSQGLRDLVMPAAPPLSPQQRQSVEPQTRGGRPDPPAIAEPQKPGGDCKLSVTGQAERLAGNEGPCPQTGWIDLNASQAPQHPGSQPHMWRGFPPQQSPVPQSPSRLLEPEPTHSFTAQGFGQPSFPQQQDHHTQNGYKPGMPPTQTQLKAASECHPCKTPSGVHVQSDKFQHMPEQCNSSQQQMNQQFCSPVLQEKLCKHEQDLERMLSPDFPLQRPPQAHQQQDSISQLQSAQGLKMAPQSLDLSQGQVDAQLQSRHKTEGYMQSKISSPSYQPPKLPGPTHPGPGHGPAMRSNIPDPPHPSSQPLSKDMESVFGFSDIAEMQKNPQRRYTLSPSAPQQYSHQSLNHRLPGNVDCLQALHSQAQPQLPGGADGPQMPFPKFPKAETQDPCAHFQRGPLRSPGPQGDLQRHAALRMRLLQKQERPSHSQSPDLVRPDLQAAKRENGQMLASHMTLQAGELVSGMLATVKQERPSSACEQNQHKSILATMEQQLQQYQPSPVFEGKPLVIKPPGKVKVEMAGSVTVVSTNMEDHKPADFTPKKVELQSFLESPMKLLDTPIKNLLDTPVKTQYDIPPCHCVEQIIEKDEGPYYTHLGAAPNIKAIRETMEKRSGLTGGAIRIEKVVYTGKEGKSTQGCPIAKWVIRRANVDEKLLVLVRERAGHSCETACIVVVMLIWEGGHVHVRVWTRTSVGLPSLLGAPGEEKLESHFQGLATLIAPTYKQMAPEAYANQVEHEHRASDCRLGLKEGRPFSGVTACLDFCAHSHRDLHNMQGGSTVVCTLTREDNRQIGKIPEDEQLHVLPLYKASSTDEFGSMEGQLEKTRTGAIQVLSVFRRQVRMLAEPAKSCRQKKLESRKAAVNKPSHPNTPNAKADNAQQAKQMKQTSYESIAQNTPPTGTDPGHIGAAHPTVPTNQPQQQKQSSAPRPFSSPPSPANYPTCPNAPGSYASTSKQTNIFPQPASSYHSSLPLPNTYMNGSNPPSPYSRPLTPNSFYPGYQCNGSVPVDNYHPFYSNPKHLDMYQQQRPSLYPEQQFTPHQSYGVSYPPRYGEPTLPVSAYGNCNMRPSIHHMAHYPGYSTNRGPEAQFLEALSRPPSTHPGLDYAVANKCSQFGRYPNAYLAQNPQMFPPNLDPLKIKSKPELNLQGANGIPQTLPPLSSECLNQSPGMGLPNGNIPPTMIKQEPCTAMPVPEEKEEVWSDNEHNFLDPEIGGVAVAPSHGSILIECAKRELHATTPIKKPDRAHPTRVSLVFYQHKNLNEAKHGLALWEAKMAEKAREKEEDSEKHGADSTPSKSGGRKVKREHPEPSETSEPTYKRFIQMLAEKSQSCTTNTYVGSAPYAFTKVTGPYSHFL</sequence>
<keyword evidence="5 11" id="KW-0862">Zinc</keyword>
<feature type="region of interest" description="Disordered" evidence="12">
    <location>
        <begin position="126"/>
        <end position="213"/>
    </location>
</feature>
<comment type="subcellular location">
    <subcellularLocation>
        <location evidence="1">Chromosome</location>
    </subcellularLocation>
</comment>
<keyword evidence="4 11" id="KW-0479">Metal-binding</keyword>
<dbReference type="GO" id="GO:0141166">
    <property type="term" value="P:chromosomal 5-methylcytosine DNA demethylation pathway"/>
    <property type="evidence" value="ECO:0007669"/>
    <property type="project" value="UniProtKB-UniRule"/>
</dbReference>
<evidence type="ECO:0000256" key="10">
    <source>
        <dbReference type="ARBA" id="ARBA00049431"/>
    </source>
</evidence>
<feature type="compositionally biased region" description="Polar residues" evidence="12">
    <location>
        <begin position="317"/>
        <end position="347"/>
    </location>
</feature>
<comment type="function">
    <text evidence="11">Dioxygenase that catalyzes the conversion of the modified genomic base 5-methylcytosine (5mC) into 5-hydroxymethylcytosine (5hmC) and plays a key role in epigenetic chromatin reprogramming during embryonic development.</text>
</comment>
<dbReference type="InterPro" id="IPR024779">
    <property type="entry name" value="2OGFeDO_JBP1/TET_oxygenase_dom"/>
</dbReference>
<feature type="compositionally biased region" description="Polar residues" evidence="12">
    <location>
        <begin position="168"/>
        <end position="180"/>
    </location>
</feature>
<proteinExistence type="inferred from homology"/>
<keyword evidence="6 11" id="KW-0223">Dioxygenase</keyword>
<keyword evidence="8 11" id="KW-0408">Iron</keyword>
<evidence type="ECO:0000256" key="11">
    <source>
        <dbReference type="RuleBase" id="RU367064"/>
    </source>
</evidence>
<dbReference type="EMBL" id="JAROKS010000020">
    <property type="protein sequence ID" value="KAK1791076.1"/>
    <property type="molecule type" value="Genomic_DNA"/>
</dbReference>
<comment type="cofactor">
    <cofactor evidence="11">
        <name>Zn(2+)</name>
        <dbReference type="ChEBI" id="CHEBI:29105"/>
    </cofactor>
    <text evidence="11">The zinc ions have a structural role.</text>
</comment>
<name>A0AAD8Z266_9TELE</name>
<organism evidence="14 15">
    <name type="scientific">Electrophorus voltai</name>
    <dbReference type="NCBI Taxonomy" id="2609070"/>
    <lineage>
        <taxon>Eukaryota</taxon>
        <taxon>Metazoa</taxon>
        <taxon>Chordata</taxon>
        <taxon>Craniata</taxon>
        <taxon>Vertebrata</taxon>
        <taxon>Euteleostomi</taxon>
        <taxon>Actinopterygii</taxon>
        <taxon>Neopterygii</taxon>
        <taxon>Teleostei</taxon>
        <taxon>Ostariophysi</taxon>
        <taxon>Gymnotiformes</taxon>
        <taxon>Gymnotoidei</taxon>
        <taxon>Gymnotidae</taxon>
        <taxon>Electrophorus</taxon>
    </lineage>
</organism>
<dbReference type="GO" id="GO:0070579">
    <property type="term" value="F:DNA 5-methylcytosine dioxygenase activity"/>
    <property type="evidence" value="ECO:0007669"/>
    <property type="project" value="UniProtKB-UniRule"/>
</dbReference>
<evidence type="ECO:0000256" key="4">
    <source>
        <dbReference type="ARBA" id="ARBA00022723"/>
    </source>
</evidence>
<evidence type="ECO:0000256" key="9">
    <source>
        <dbReference type="ARBA" id="ARBA00047840"/>
    </source>
</evidence>
<comment type="similarity">
    <text evidence="2 11">Belongs to the TET family.</text>
</comment>
<dbReference type="InterPro" id="IPR040175">
    <property type="entry name" value="TET1/2/3"/>
</dbReference>
<protein>
    <recommendedName>
        <fullName evidence="11">Methylcytosine dioxygenase TET</fullName>
        <ecNumber evidence="11">1.14.11.80</ecNumber>
    </recommendedName>
</protein>
<evidence type="ECO:0000313" key="15">
    <source>
        <dbReference type="Proteomes" id="UP001239994"/>
    </source>
</evidence>
<evidence type="ECO:0000256" key="2">
    <source>
        <dbReference type="ARBA" id="ARBA00007502"/>
    </source>
</evidence>
<reference evidence="14" key="1">
    <citation type="submission" date="2023-03" db="EMBL/GenBank/DDBJ databases">
        <title>Electrophorus voltai genome.</title>
        <authorList>
            <person name="Bian C."/>
        </authorList>
    </citation>
    <scope>NUCLEOTIDE SEQUENCE</scope>
    <source>
        <strain evidence="14">CB-2022</strain>
        <tissue evidence="14">Muscle</tissue>
    </source>
</reference>
<feature type="compositionally biased region" description="Polar residues" evidence="12">
    <location>
        <begin position="736"/>
        <end position="750"/>
    </location>
</feature>
<feature type="region of interest" description="Disordered" evidence="12">
    <location>
        <begin position="901"/>
        <end position="923"/>
    </location>
</feature>
<feature type="region of interest" description="Disordered" evidence="12">
    <location>
        <begin position="1360"/>
        <end position="1505"/>
    </location>
</feature>
<feature type="compositionally biased region" description="Pro residues" evidence="12">
    <location>
        <begin position="789"/>
        <end position="800"/>
    </location>
</feature>
<feature type="compositionally biased region" description="Polar residues" evidence="12">
    <location>
        <begin position="406"/>
        <end position="433"/>
    </location>
</feature>
<feature type="region of interest" description="Disordered" evidence="12">
    <location>
        <begin position="726"/>
        <end position="826"/>
    </location>
</feature>
<dbReference type="GO" id="GO:0008270">
    <property type="term" value="F:zinc ion binding"/>
    <property type="evidence" value="ECO:0007669"/>
    <property type="project" value="UniProtKB-UniRule"/>
</dbReference>
<evidence type="ECO:0000256" key="7">
    <source>
        <dbReference type="ARBA" id="ARBA00023002"/>
    </source>
</evidence>
<feature type="region of interest" description="Disordered" evidence="12">
    <location>
        <begin position="406"/>
        <end position="434"/>
    </location>
</feature>
<feature type="compositionally biased region" description="Low complexity" evidence="12">
    <location>
        <begin position="1387"/>
        <end position="1400"/>
    </location>
</feature>
<dbReference type="InterPro" id="IPR046942">
    <property type="entry name" value="TET_oxygenase"/>
</dbReference>